<dbReference type="KEGG" id="ark:D6B99_15330"/>
<dbReference type="PANTHER" id="PTHR43267:SF3">
    <property type="entry name" value="THIF PROTEIN"/>
    <property type="match status" value="1"/>
</dbReference>
<dbReference type="RefSeq" id="WP_119990011.1">
    <property type="nucleotide sequence ID" value="NZ_CP032489.1"/>
</dbReference>
<dbReference type="Gene3D" id="3.40.109.10">
    <property type="entry name" value="NADH Oxidase"/>
    <property type="match status" value="1"/>
</dbReference>
<evidence type="ECO:0000259" key="1">
    <source>
        <dbReference type="Pfam" id="PF00899"/>
    </source>
</evidence>
<protein>
    <submittedName>
        <fullName evidence="2">Rv1355c family protein</fullName>
    </submittedName>
</protein>
<dbReference type="PANTHER" id="PTHR43267">
    <property type="entry name" value="TRNA THREONYLCARBAMOYLADENOSINE DEHYDRATASE"/>
    <property type="match status" value="1"/>
</dbReference>
<dbReference type="InterPro" id="IPR000594">
    <property type="entry name" value="ThiF_NAD_FAD-bd"/>
</dbReference>
<gene>
    <name evidence="2" type="ORF">D6B99_15330</name>
</gene>
<dbReference type="GO" id="GO:0061504">
    <property type="term" value="P:cyclic threonylcarbamoyladenosine biosynthetic process"/>
    <property type="evidence" value="ECO:0007669"/>
    <property type="project" value="TreeGrafter"/>
</dbReference>
<dbReference type="InterPro" id="IPR045886">
    <property type="entry name" value="ThiF/MoeB/HesA"/>
</dbReference>
<dbReference type="SUPFAM" id="SSF55469">
    <property type="entry name" value="FMN-dependent nitroreductase-like"/>
    <property type="match status" value="2"/>
</dbReference>
<accession>A0A386HT69</accession>
<dbReference type="InterPro" id="IPR000415">
    <property type="entry name" value="Nitroreductase-like"/>
</dbReference>
<dbReference type="EMBL" id="CP032489">
    <property type="protein sequence ID" value="AYD48859.1"/>
    <property type="molecule type" value="Genomic_DNA"/>
</dbReference>
<dbReference type="InterPro" id="IPR035985">
    <property type="entry name" value="Ubiquitin-activating_enz"/>
</dbReference>
<dbReference type="AlphaFoldDB" id="A0A386HT69"/>
<feature type="domain" description="THIF-type NAD/FAD binding fold" evidence="1">
    <location>
        <begin position="117"/>
        <end position="250"/>
    </location>
</feature>
<name>A0A386HT69_9BACT</name>
<sequence length="773" mass="87349">MNHSIDNLIRYTDETYIPVLLRLSKKEDKEIYNSLISNQATFVSNEIKGQLFELVKSRNPSIRMKSEEYPTAIQEHLNGINIDEYGVWVYYPWSKRLVHLLDEAEFIELRTNRNQYKITKEERDILSTKKIGIIGLSVGQSIALTMAMERSCGELRLADFDVLELSNLNRIRSGVHNLGVPKVVIAAREIAEIDPFIKVKIYPEGLNKDNIDNFFNDGATIDAVVEVCDGLDIKIETRYKARSLGIPVIMDTNDKGMLDVERFDLQPERPILHGLADGLNPENIKQLSNEAKIPYILKMVGADTISARMKASMLEVEQSITTWPQLASSVILGGALTTDVCRRILLDQFHDSGRYYVDFENLISDKEVKELVSVEPQNPHHALDSKLIEEQLAGYFKLYPQEPSPVSESFVNAIIKAAIAAPSAGNNQPWKWAQQHNCLFLFHDKYKSWSWGDCFEMGAFMGLGTAIENVRLQAAALGKDTIVEFFPMKEKSDALIATIRFKDLNRNLTALEDLLNSQIFIRCTNRKLGNHDPLQQLFYSKLQEVAAISAPIQLFYIQEDAELGKLGNIIAECDRIRLLNQQGHKEFYQEVRWTHEEAATTRDGIDIASADLSQSEIAGFGIGKDWEAISLLSKWNMGSGLKRMSIKSLKAASGMVLVTIPHFNAEALLEAGQAIERMMLFCTAEKISVHPMLSPIFFLNKLKQGDLQGLTQDNIKLLKELSKEFRNIFGIDEGIHSSADLVFLMKLSKADPSEIKSLRKPKNELFINFDQNN</sequence>
<dbReference type="Pfam" id="PF00899">
    <property type="entry name" value="ThiF"/>
    <property type="match status" value="1"/>
</dbReference>
<dbReference type="OrthoDB" id="5149792at2"/>
<dbReference type="GO" id="GO:0061503">
    <property type="term" value="F:tRNA threonylcarbamoyladenosine dehydratase"/>
    <property type="evidence" value="ECO:0007669"/>
    <property type="project" value="TreeGrafter"/>
</dbReference>
<dbReference type="Proteomes" id="UP000266118">
    <property type="component" value="Chromosome"/>
</dbReference>
<proteinExistence type="predicted"/>
<reference evidence="2 3" key="1">
    <citation type="submission" date="2018-09" db="EMBL/GenBank/DDBJ databases">
        <title>Arachidicoccus sp. nov., a bacterium isolated from soil.</title>
        <authorList>
            <person name="Weon H.-Y."/>
            <person name="Kwon S.-W."/>
            <person name="Lee S.A."/>
        </authorList>
    </citation>
    <scope>NUCLEOTIDE SEQUENCE [LARGE SCALE GENOMIC DNA]</scope>
    <source>
        <strain evidence="2 3">KIS59-12</strain>
    </source>
</reference>
<dbReference type="GO" id="GO:0016491">
    <property type="term" value="F:oxidoreductase activity"/>
    <property type="evidence" value="ECO:0007669"/>
    <property type="project" value="InterPro"/>
</dbReference>
<dbReference type="SUPFAM" id="SSF69572">
    <property type="entry name" value="Activating enzymes of the ubiquitin-like proteins"/>
    <property type="match status" value="1"/>
</dbReference>
<dbReference type="CDD" id="cd01483">
    <property type="entry name" value="E1_enzyme_family"/>
    <property type="match status" value="1"/>
</dbReference>
<organism evidence="2 3">
    <name type="scientific">Arachidicoccus soli</name>
    <dbReference type="NCBI Taxonomy" id="2341117"/>
    <lineage>
        <taxon>Bacteria</taxon>
        <taxon>Pseudomonadati</taxon>
        <taxon>Bacteroidota</taxon>
        <taxon>Chitinophagia</taxon>
        <taxon>Chitinophagales</taxon>
        <taxon>Chitinophagaceae</taxon>
        <taxon>Arachidicoccus</taxon>
    </lineage>
</organism>
<keyword evidence="3" id="KW-1185">Reference proteome</keyword>
<dbReference type="NCBIfam" id="NF005901">
    <property type="entry name" value="PRK07877.1"/>
    <property type="match status" value="1"/>
</dbReference>
<dbReference type="Gene3D" id="3.40.50.720">
    <property type="entry name" value="NAD(P)-binding Rossmann-like Domain"/>
    <property type="match status" value="1"/>
</dbReference>
<dbReference type="GO" id="GO:0008641">
    <property type="term" value="F:ubiquitin-like modifier activating enzyme activity"/>
    <property type="evidence" value="ECO:0007669"/>
    <property type="project" value="InterPro"/>
</dbReference>
<evidence type="ECO:0000313" key="2">
    <source>
        <dbReference type="EMBL" id="AYD48859.1"/>
    </source>
</evidence>
<evidence type="ECO:0000313" key="3">
    <source>
        <dbReference type="Proteomes" id="UP000266118"/>
    </source>
</evidence>